<dbReference type="GO" id="GO:0016114">
    <property type="term" value="P:terpenoid biosynthetic process"/>
    <property type="evidence" value="ECO:0007669"/>
    <property type="project" value="UniProtKB-UniRule"/>
</dbReference>
<dbReference type="GO" id="GO:0019288">
    <property type="term" value="P:isopentenyl diphosphate biosynthetic process, methylerythritol 4-phosphate pathway"/>
    <property type="evidence" value="ECO:0007669"/>
    <property type="project" value="UniProtKB-UniRule"/>
</dbReference>
<dbReference type="UniPathway" id="UPA00056">
    <property type="reaction ID" value="UER00094"/>
</dbReference>
<evidence type="ECO:0000259" key="11">
    <source>
        <dbReference type="Pfam" id="PF00288"/>
    </source>
</evidence>
<comment type="caution">
    <text evidence="13">The sequence shown here is derived from an EMBL/GenBank/DDBJ whole genome shotgun (WGS) entry which is preliminary data.</text>
</comment>
<dbReference type="HAMAP" id="MF_00061">
    <property type="entry name" value="IspE"/>
    <property type="match status" value="1"/>
</dbReference>
<dbReference type="InterPro" id="IPR013750">
    <property type="entry name" value="GHMP_kinase_C_dom"/>
</dbReference>
<dbReference type="Pfam" id="PF00288">
    <property type="entry name" value="GHMP_kinases_N"/>
    <property type="match status" value="1"/>
</dbReference>
<keyword evidence="6 10" id="KW-0418">Kinase</keyword>
<feature type="active site" evidence="10">
    <location>
        <position position="146"/>
    </location>
</feature>
<dbReference type="OrthoDB" id="9809438at2"/>
<keyword evidence="14" id="KW-1185">Reference proteome</keyword>
<dbReference type="InterPro" id="IPR006204">
    <property type="entry name" value="GHMP_kinase_N_dom"/>
</dbReference>
<feature type="domain" description="GHMP kinase C-terminal" evidence="12">
    <location>
        <begin position="221"/>
        <end position="280"/>
    </location>
</feature>
<reference evidence="13 14" key="1">
    <citation type="submission" date="2018-05" db="EMBL/GenBank/DDBJ databases">
        <title>The draft genome of strain NS-104.</title>
        <authorList>
            <person name="Hang P."/>
            <person name="Jiang J."/>
        </authorList>
    </citation>
    <scope>NUCLEOTIDE SEQUENCE [LARGE SCALE GENOMIC DNA]</scope>
    <source>
        <strain evidence="13 14">NS-104</strain>
    </source>
</reference>
<dbReference type="SUPFAM" id="SSF54211">
    <property type="entry name" value="Ribosomal protein S5 domain 2-like"/>
    <property type="match status" value="1"/>
</dbReference>
<dbReference type="PANTHER" id="PTHR43527">
    <property type="entry name" value="4-DIPHOSPHOCYTIDYL-2-C-METHYL-D-ERYTHRITOL KINASE, CHLOROPLASTIC"/>
    <property type="match status" value="1"/>
</dbReference>
<dbReference type="Gene3D" id="3.30.70.890">
    <property type="entry name" value="GHMP kinase, C-terminal domain"/>
    <property type="match status" value="1"/>
</dbReference>
<proteinExistence type="inferred from homology"/>
<dbReference type="Proteomes" id="UP000245252">
    <property type="component" value="Unassembled WGS sequence"/>
</dbReference>
<comment type="similarity">
    <text evidence="1 10">Belongs to the GHMP kinase family. IspE subfamily.</text>
</comment>
<dbReference type="Gene3D" id="3.30.230.10">
    <property type="match status" value="1"/>
</dbReference>
<evidence type="ECO:0000313" key="13">
    <source>
        <dbReference type="EMBL" id="PWE57999.1"/>
    </source>
</evidence>
<dbReference type="SUPFAM" id="SSF55060">
    <property type="entry name" value="GHMP Kinase, C-terminal domain"/>
    <property type="match status" value="1"/>
</dbReference>
<keyword evidence="5 10" id="KW-0547">Nucleotide-binding</keyword>
<dbReference type="Pfam" id="PF08544">
    <property type="entry name" value="GHMP_kinases_C"/>
    <property type="match status" value="1"/>
</dbReference>
<sequence>MTTDSIIEPAPAKINLALHVIGQRPDGYHLMESVVTFAAAGDRLVMSPAATDRFGLSGRFAPLLQAEDPATNLVLKARDALRAAFVGKGLPTAAVDIHLEKNLPVASGIGGGSADAAAALRGLQRLWGHALAAEELHMLALKLGADVPMCLAGRPLLARGIGDEIESLPHLPAFSCVLVNPLKAVSTPAIFKLLTEKNNAPLAPLPSSAGRTAGWLSWLSSARNDLEAPAKNLVGEIGEAGKLLLRENAAMVRMSGSGATCFALFTDPGLAEKAAAALHAARPDWYVQTTETFAGTV</sequence>
<dbReference type="AlphaFoldDB" id="A0A2U2DXQ5"/>
<evidence type="ECO:0000259" key="12">
    <source>
        <dbReference type="Pfam" id="PF08544"/>
    </source>
</evidence>
<evidence type="ECO:0000256" key="9">
    <source>
        <dbReference type="ARBA" id="ARBA00032554"/>
    </source>
</evidence>
<dbReference type="GO" id="GO:0050515">
    <property type="term" value="F:4-(cytidine 5'-diphospho)-2-C-methyl-D-erythritol kinase activity"/>
    <property type="evidence" value="ECO:0007669"/>
    <property type="project" value="UniProtKB-UniRule"/>
</dbReference>
<comment type="function">
    <text evidence="10">Catalyzes the phosphorylation of the position 2 hydroxy group of 4-diphosphocytidyl-2C-methyl-D-erythritol.</text>
</comment>
<dbReference type="InterPro" id="IPR014721">
    <property type="entry name" value="Ribsml_uS5_D2-typ_fold_subgr"/>
</dbReference>
<dbReference type="PIRSF" id="PIRSF010376">
    <property type="entry name" value="IspE"/>
    <property type="match status" value="1"/>
</dbReference>
<protein>
    <recommendedName>
        <fullName evidence="3 10">4-diphosphocytidyl-2-C-methyl-D-erythritol kinase</fullName>
        <shortName evidence="10">CMK</shortName>
        <ecNumber evidence="2 10">2.7.1.148</ecNumber>
    </recommendedName>
    <alternativeName>
        <fullName evidence="9 10">4-(cytidine-5'-diphospho)-2-C-methyl-D-erythritol kinase</fullName>
    </alternativeName>
</protein>
<evidence type="ECO:0000256" key="7">
    <source>
        <dbReference type="ARBA" id="ARBA00022840"/>
    </source>
</evidence>
<evidence type="ECO:0000256" key="1">
    <source>
        <dbReference type="ARBA" id="ARBA00009684"/>
    </source>
</evidence>
<dbReference type="RefSeq" id="WP_109456516.1">
    <property type="nucleotide sequence ID" value="NZ_QFBC01000001.1"/>
</dbReference>
<name>A0A2U2DXQ5_9HYPH</name>
<evidence type="ECO:0000256" key="6">
    <source>
        <dbReference type="ARBA" id="ARBA00022777"/>
    </source>
</evidence>
<accession>A0A2U2DXQ5</accession>
<feature type="domain" description="GHMP kinase N-terminal" evidence="11">
    <location>
        <begin position="72"/>
        <end position="153"/>
    </location>
</feature>
<keyword evidence="8 10" id="KW-0414">Isoprene biosynthesis</keyword>
<comment type="pathway">
    <text evidence="10">Isoprenoid biosynthesis; isopentenyl diphosphate biosynthesis via DXP pathway; isopentenyl diphosphate from 1-deoxy-D-xylulose 5-phosphate: step 3/6.</text>
</comment>
<dbReference type="InterPro" id="IPR004424">
    <property type="entry name" value="IspE"/>
</dbReference>
<evidence type="ECO:0000256" key="2">
    <source>
        <dbReference type="ARBA" id="ARBA00012052"/>
    </source>
</evidence>
<evidence type="ECO:0000256" key="8">
    <source>
        <dbReference type="ARBA" id="ARBA00023229"/>
    </source>
</evidence>
<evidence type="ECO:0000256" key="5">
    <source>
        <dbReference type="ARBA" id="ARBA00022741"/>
    </source>
</evidence>
<dbReference type="EMBL" id="QFBC01000001">
    <property type="protein sequence ID" value="PWE57999.1"/>
    <property type="molecule type" value="Genomic_DNA"/>
</dbReference>
<dbReference type="InterPro" id="IPR036554">
    <property type="entry name" value="GHMP_kinase_C_sf"/>
</dbReference>
<dbReference type="NCBIfam" id="NF011202">
    <property type="entry name" value="PRK14608.1"/>
    <property type="match status" value="1"/>
</dbReference>
<dbReference type="NCBIfam" id="TIGR00154">
    <property type="entry name" value="ispE"/>
    <property type="match status" value="1"/>
</dbReference>
<gene>
    <name evidence="10" type="primary">ispE</name>
    <name evidence="13" type="ORF">DEM27_02065</name>
</gene>
<feature type="binding site" evidence="10">
    <location>
        <begin position="104"/>
        <end position="114"/>
    </location>
    <ligand>
        <name>ATP</name>
        <dbReference type="ChEBI" id="CHEBI:30616"/>
    </ligand>
</feature>
<evidence type="ECO:0000256" key="10">
    <source>
        <dbReference type="HAMAP-Rule" id="MF_00061"/>
    </source>
</evidence>
<keyword evidence="4 10" id="KW-0808">Transferase</keyword>
<keyword evidence="7 10" id="KW-0067">ATP-binding</keyword>
<feature type="active site" evidence="10">
    <location>
        <position position="13"/>
    </location>
</feature>
<comment type="catalytic activity">
    <reaction evidence="10">
        <text>4-CDP-2-C-methyl-D-erythritol + ATP = 4-CDP-2-C-methyl-D-erythritol 2-phosphate + ADP + H(+)</text>
        <dbReference type="Rhea" id="RHEA:18437"/>
        <dbReference type="ChEBI" id="CHEBI:15378"/>
        <dbReference type="ChEBI" id="CHEBI:30616"/>
        <dbReference type="ChEBI" id="CHEBI:57823"/>
        <dbReference type="ChEBI" id="CHEBI:57919"/>
        <dbReference type="ChEBI" id="CHEBI:456216"/>
        <dbReference type="EC" id="2.7.1.148"/>
    </reaction>
</comment>
<evidence type="ECO:0000256" key="4">
    <source>
        <dbReference type="ARBA" id="ARBA00022679"/>
    </source>
</evidence>
<organism evidence="13 14">
    <name type="scientific">Metarhizobium album</name>
    <dbReference type="NCBI Taxonomy" id="2182425"/>
    <lineage>
        <taxon>Bacteria</taxon>
        <taxon>Pseudomonadati</taxon>
        <taxon>Pseudomonadota</taxon>
        <taxon>Alphaproteobacteria</taxon>
        <taxon>Hyphomicrobiales</taxon>
        <taxon>Rhizobiaceae</taxon>
        <taxon>Metarhizobium</taxon>
    </lineage>
</organism>
<dbReference type="PANTHER" id="PTHR43527:SF2">
    <property type="entry name" value="4-DIPHOSPHOCYTIDYL-2-C-METHYL-D-ERYTHRITOL KINASE, CHLOROPLASTIC"/>
    <property type="match status" value="1"/>
</dbReference>
<evidence type="ECO:0000313" key="14">
    <source>
        <dbReference type="Proteomes" id="UP000245252"/>
    </source>
</evidence>
<dbReference type="InterPro" id="IPR020568">
    <property type="entry name" value="Ribosomal_Su5_D2-typ_SF"/>
</dbReference>
<dbReference type="EC" id="2.7.1.148" evidence="2 10"/>
<dbReference type="GO" id="GO:0005524">
    <property type="term" value="F:ATP binding"/>
    <property type="evidence" value="ECO:0007669"/>
    <property type="project" value="UniProtKB-UniRule"/>
</dbReference>
<evidence type="ECO:0000256" key="3">
    <source>
        <dbReference type="ARBA" id="ARBA00017473"/>
    </source>
</evidence>